<name>A0ABS5YWQ9_9ACTN</name>
<sequence length="67" mass="7313">MTSKTDEDRFKKSGADSTYYVGTHDWPIGSVSGVPVDELIRVIGDFDEFYGPAVQSLAKTEVPAETT</sequence>
<dbReference type="EMBL" id="JAHKKG010000008">
    <property type="protein sequence ID" value="MBU2667144.1"/>
    <property type="molecule type" value="Genomic_DNA"/>
</dbReference>
<gene>
    <name evidence="1" type="ORF">KOI35_26915</name>
</gene>
<dbReference type="Proteomes" id="UP001519654">
    <property type="component" value="Unassembled WGS sequence"/>
</dbReference>
<comment type="caution">
    <text evidence="1">The sequence shown here is derived from an EMBL/GenBank/DDBJ whole genome shotgun (WGS) entry which is preliminary data.</text>
</comment>
<accession>A0ABS5YWQ9</accession>
<organism evidence="1 2">
    <name type="scientific">Paractinoplanes bogorensis</name>
    <dbReference type="NCBI Taxonomy" id="1610840"/>
    <lineage>
        <taxon>Bacteria</taxon>
        <taxon>Bacillati</taxon>
        <taxon>Actinomycetota</taxon>
        <taxon>Actinomycetes</taxon>
        <taxon>Micromonosporales</taxon>
        <taxon>Micromonosporaceae</taxon>
        <taxon>Paractinoplanes</taxon>
    </lineage>
</organism>
<reference evidence="1 2" key="1">
    <citation type="submission" date="2021-06" db="EMBL/GenBank/DDBJ databases">
        <title>Actinoplanes lichenicola sp. nov., and Actinoplanes ovalisporus sp. nov., isolated from lichen in Thailand.</title>
        <authorList>
            <person name="Saeng-In P."/>
            <person name="Kanchanasin P."/>
            <person name="Yuki M."/>
            <person name="Kudo T."/>
            <person name="Ohkuma M."/>
            <person name="Phongsopitanun W."/>
            <person name="Tanasupawat S."/>
        </authorList>
    </citation>
    <scope>NUCLEOTIDE SEQUENCE [LARGE SCALE GENOMIC DNA]</scope>
    <source>
        <strain evidence="1 2">NBRC 110975</strain>
    </source>
</reference>
<proteinExistence type="predicted"/>
<protein>
    <submittedName>
        <fullName evidence="1">Uncharacterized protein</fullName>
    </submittedName>
</protein>
<keyword evidence="2" id="KW-1185">Reference proteome</keyword>
<dbReference type="RefSeq" id="WP_215791397.1">
    <property type="nucleotide sequence ID" value="NZ_JAHKKG010000008.1"/>
</dbReference>
<evidence type="ECO:0000313" key="2">
    <source>
        <dbReference type="Proteomes" id="UP001519654"/>
    </source>
</evidence>
<evidence type="ECO:0000313" key="1">
    <source>
        <dbReference type="EMBL" id="MBU2667144.1"/>
    </source>
</evidence>